<dbReference type="HOGENOM" id="CLU_1503698_0_0_1"/>
<evidence type="ECO:0000256" key="1">
    <source>
        <dbReference type="SAM" id="MobiDB-lite"/>
    </source>
</evidence>
<organism evidence="2 3">
    <name type="scientific">Macrophomina phaseolina (strain MS6)</name>
    <name type="common">Charcoal rot fungus</name>
    <dbReference type="NCBI Taxonomy" id="1126212"/>
    <lineage>
        <taxon>Eukaryota</taxon>
        <taxon>Fungi</taxon>
        <taxon>Dikarya</taxon>
        <taxon>Ascomycota</taxon>
        <taxon>Pezizomycotina</taxon>
        <taxon>Dothideomycetes</taxon>
        <taxon>Dothideomycetes incertae sedis</taxon>
        <taxon>Botryosphaeriales</taxon>
        <taxon>Botryosphaeriaceae</taxon>
        <taxon>Macrophomina</taxon>
    </lineage>
</organism>
<evidence type="ECO:0000313" key="2">
    <source>
        <dbReference type="EMBL" id="EKG21664.1"/>
    </source>
</evidence>
<sequence length="179" mass="19923">MGRGCLIMDRSNSSAANCGITGCSSRSDASEIRLGGRTQEGRVRLLAYFTTKDANACFSGREYSTTRNEDCVAYKTIIAWTGARPAQQQEAPFELQFFVPKSQRRSHLSPRQTAGRSKPMDLRTFPKRRLQQGSKEFHSIVIDTVPDHSSTASQKHTKFPSPLLPKQREQGPSLCLSVQ</sequence>
<evidence type="ECO:0000313" key="3">
    <source>
        <dbReference type="Proteomes" id="UP000007129"/>
    </source>
</evidence>
<proteinExistence type="predicted"/>
<gene>
    <name evidence="2" type="ORF">MPH_00974</name>
</gene>
<dbReference type="Proteomes" id="UP000007129">
    <property type="component" value="Unassembled WGS sequence"/>
</dbReference>
<dbReference type="InParanoid" id="K2SGU0"/>
<feature type="region of interest" description="Disordered" evidence="1">
    <location>
        <begin position="145"/>
        <end position="179"/>
    </location>
</feature>
<dbReference type="EMBL" id="AHHD01000041">
    <property type="protein sequence ID" value="EKG21664.1"/>
    <property type="molecule type" value="Genomic_DNA"/>
</dbReference>
<reference evidence="2 3" key="1">
    <citation type="journal article" date="2012" name="BMC Genomics">
        <title>Tools to kill: Genome of one of the most destructive plant pathogenic fungi Macrophomina phaseolina.</title>
        <authorList>
            <person name="Islam M.S."/>
            <person name="Haque M.S."/>
            <person name="Islam M.M."/>
            <person name="Emdad E.M."/>
            <person name="Halim A."/>
            <person name="Hossen Q.M.M."/>
            <person name="Hossain M.Z."/>
            <person name="Ahmed B."/>
            <person name="Rahim S."/>
            <person name="Rahman M.S."/>
            <person name="Alam M.M."/>
            <person name="Hou S."/>
            <person name="Wan X."/>
            <person name="Saito J.A."/>
            <person name="Alam M."/>
        </authorList>
    </citation>
    <scope>NUCLEOTIDE SEQUENCE [LARGE SCALE GENOMIC DNA]</scope>
    <source>
        <strain evidence="2 3">MS6</strain>
    </source>
</reference>
<comment type="caution">
    <text evidence="2">The sequence shown here is derived from an EMBL/GenBank/DDBJ whole genome shotgun (WGS) entry which is preliminary data.</text>
</comment>
<dbReference type="AlphaFoldDB" id="K2SGU0"/>
<accession>K2SGU0</accession>
<protein>
    <submittedName>
        <fullName evidence="2">Uncharacterized protein</fullName>
    </submittedName>
</protein>
<dbReference type="VEuPathDB" id="FungiDB:MPH_00974"/>
<dbReference type="PROSITE" id="PS51257">
    <property type="entry name" value="PROKAR_LIPOPROTEIN"/>
    <property type="match status" value="1"/>
</dbReference>
<name>K2SGU0_MACPH</name>